<name>A0A2P8EG66_9ACTN</name>
<sequence>MDEHTAELLLYVDATLAEMEELASRGRASYDSDIAVARACQHTILDTSGPA</sequence>
<proteinExistence type="predicted"/>
<protein>
    <submittedName>
        <fullName evidence="1">Uncharacterized protein</fullName>
    </submittedName>
</protein>
<gene>
    <name evidence="1" type="ORF">CLV30_101424</name>
</gene>
<evidence type="ECO:0000313" key="1">
    <source>
        <dbReference type="EMBL" id="PSL08452.1"/>
    </source>
</evidence>
<dbReference type="EMBL" id="PYGE01000001">
    <property type="protein sequence ID" value="PSL08452.1"/>
    <property type="molecule type" value="Genomic_DNA"/>
</dbReference>
<accession>A0A2P8EG66</accession>
<reference evidence="1 2" key="1">
    <citation type="submission" date="2018-03" db="EMBL/GenBank/DDBJ databases">
        <title>Genomic Encyclopedia of Archaeal and Bacterial Type Strains, Phase II (KMG-II): from individual species to whole genera.</title>
        <authorList>
            <person name="Goeker M."/>
        </authorList>
    </citation>
    <scope>NUCLEOTIDE SEQUENCE [LARGE SCALE GENOMIC DNA]</scope>
    <source>
        <strain evidence="1 2">DSM 45211</strain>
    </source>
</reference>
<comment type="caution">
    <text evidence="1">The sequence shown here is derived from an EMBL/GenBank/DDBJ whole genome shotgun (WGS) entry which is preliminary data.</text>
</comment>
<dbReference type="AlphaFoldDB" id="A0A2P8EG66"/>
<dbReference type="Proteomes" id="UP000243528">
    <property type="component" value="Unassembled WGS sequence"/>
</dbReference>
<evidence type="ECO:0000313" key="2">
    <source>
        <dbReference type="Proteomes" id="UP000243528"/>
    </source>
</evidence>
<keyword evidence="2" id="KW-1185">Reference proteome</keyword>
<organism evidence="1 2">
    <name type="scientific">Haloactinopolyspora alba</name>
    <dbReference type="NCBI Taxonomy" id="648780"/>
    <lineage>
        <taxon>Bacteria</taxon>
        <taxon>Bacillati</taxon>
        <taxon>Actinomycetota</taxon>
        <taxon>Actinomycetes</taxon>
        <taxon>Jiangellales</taxon>
        <taxon>Jiangellaceae</taxon>
        <taxon>Haloactinopolyspora</taxon>
    </lineage>
</organism>
<dbReference type="RefSeq" id="WP_165358375.1">
    <property type="nucleotide sequence ID" value="NZ_ML142897.1"/>
</dbReference>